<dbReference type="Proteomes" id="UP000315971">
    <property type="component" value="Unassembled WGS sequence"/>
</dbReference>
<feature type="domain" description="Lipid/polyisoprenoid-binding YceI-like" evidence="1">
    <location>
        <begin position="35"/>
        <end position="195"/>
    </location>
</feature>
<dbReference type="InterPro" id="IPR007372">
    <property type="entry name" value="Lipid/polyisoprenoid-bd_YceI"/>
</dbReference>
<dbReference type="InterPro" id="IPR036761">
    <property type="entry name" value="TTHA0802/YceI-like_sf"/>
</dbReference>
<dbReference type="OrthoDB" id="9794147at2"/>
<accession>A0A521DY59</accession>
<dbReference type="RefSeq" id="WP_142604459.1">
    <property type="nucleotide sequence ID" value="NZ_FXSZ01000009.1"/>
</dbReference>
<organism evidence="2 3">
    <name type="scientific">Solitalea koreensis</name>
    <dbReference type="NCBI Taxonomy" id="543615"/>
    <lineage>
        <taxon>Bacteria</taxon>
        <taxon>Pseudomonadati</taxon>
        <taxon>Bacteroidota</taxon>
        <taxon>Sphingobacteriia</taxon>
        <taxon>Sphingobacteriales</taxon>
        <taxon>Sphingobacteriaceae</taxon>
        <taxon>Solitalea</taxon>
    </lineage>
</organism>
<evidence type="ECO:0000259" key="1">
    <source>
        <dbReference type="Pfam" id="PF04264"/>
    </source>
</evidence>
<sequence length="199" mass="22631">MRNFLFIFIACLWSFLGFGQEDKTRIHRLAIHPSSTVTINGKTNVNKYKCTIDKYKGSDTLLLMAEQGKGAYFKKGLVKLQTSAFECNMKAITKDFAKTIQSDKYPYIEINFISFEREPKYEATEEKFKGDITITLAGVTVPCELRCSIVKDAKGLIHLQGQHGFNFSDFNLKAPSRVMGMVKVDEKIIVNFHLVLIKL</sequence>
<name>A0A521DY59_9SPHI</name>
<dbReference type="SUPFAM" id="SSF101874">
    <property type="entry name" value="YceI-like"/>
    <property type="match status" value="1"/>
</dbReference>
<protein>
    <submittedName>
        <fullName evidence="2">YceI-like domain-containing protein</fullName>
    </submittedName>
</protein>
<dbReference type="Pfam" id="PF04264">
    <property type="entry name" value="YceI"/>
    <property type="match status" value="1"/>
</dbReference>
<evidence type="ECO:0000313" key="3">
    <source>
        <dbReference type="Proteomes" id="UP000315971"/>
    </source>
</evidence>
<reference evidence="2 3" key="1">
    <citation type="submission" date="2017-05" db="EMBL/GenBank/DDBJ databases">
        <authorList>
            <person name="Varghese N."/>
            <person name="Submissions S."/>
        </authorList>
    </citation>
    <scope>NUCLEOTIDE SEQUENCE [LARGE SCALE GENOMIC DNA]</scope>
    <source>
        <strain evidence="2 3">DSM 21342</strain>
    </source>
</reference>
<keyword evidence="3" id="KW-1185">Reference proteome</keyword>
<dbReference type="AlphaFoldDB" id="A0A521DY59"/>
<dbReference type="Gene3D" id="2.40.128.110">
    <property type="entry name" value="Lipid/polyisoprenoid-binding, YceI-like"/>
    <property type="match status" value="1"/>
</dbReference>
<proteinExistence type="predicted"/>
<dbReference type="EMBL" id="FXSZ01000009">
    <property type="protein sequence ID" value="SMO76565.1"/>
    <property type="molecule type" value="Genomic_DNA"/>
</dbReference>
<evidence type="ECO:0000313" key="2">
    <source>
        <dbReference type="EMBL" id="SMO76565.1"/>
    </source>
</evidence>
<gene>
    <name evidence="2" type="ORF">SAMN06265350_10958</name>
</gene>